<keyword evidence="10 15" id="KW-0460">Magnesium</keyword>
<dbReference type="GO" id="GO:0008254">
    <property type="term" value="F:3'-nucleotidase activity"/>
    <property type="evidence" value="ECO:0007669"/>
    <property type="project" value="TreeGrafter"/>
</dbReference>
<keyword evidence="9" id="KW-0378">Hydrolase</keyword>
<comment type="caution">
    <text evidence="17">The sequence shown here is derived from an EMBL/GenBank/DDBJ whole genome shotgun (WGS) entry which is preliminary data.</text>
</comment>
<dbReference type="PANTHER" id="PTHR43028">
    <property type="entry name" value="3'(2'),5'-BISPHOSPHATE NUCLEOTIDASE 1"/>
    <property type="match status" value="1"/>
</dbReference>
<feature type="binding site" evidence="15">
    <location>
        <position position="158"/>
    </location>
    <ligand>
        <name>Mg(2+)</name>
        <dbReference type="ChEBI" id="CHEBI:18420"/>
        <label>1</label>
        <note>catalytic</note>
    </ligand>
</feature>
<evidence type="ECO:0000256" key="15">
    <source>
        <dbReference type="PIRSR" id="PIRSR600760-2"/>
    </source>
</evidence>
<feature type="transmembrane region" description="Helical" evidence="16">
    <location>
        <begin position="12"/>
        <end position="30"/>
    </location>
</feature>
<dbReference type="InterPro" id="IPR020550">
    <property type="entry name" value="Inositol_monophosphatase_CS"/>
</dbReference>
<gene>
    <name evidence="17" type="ORF">V9T40_002577</name>
</gene>
<organism evidence="17 18">
    <name type="scientific">Parthenolecanium corni</name>
    <dbReference type="NCBI Taxonomy" id="536013"/>
    <lineage>
        <taxon>Eukaryota</taxon>
        <taxon>Metazoa</taxon>
        <taxon>Ecdysozoa</taxon>
        <taxon>Arthropoda</taxon>
        <taxon>Hexapoda</taxon>
        <taxon>Insecta</taxon>
        <taxon>Pterygota</taxon>
        <taxon>Neoptera</taxon>
        <taxon>Paraneoptera</taxon>
        <taxon>Hemiptera</taxon>
        <taxon>Sternorrhyncha</taxon>
        <taxon>Coccoidea</taxon>
        <taxon>Coccidae</taxon>
        <taxon>Parthenolecanium</taxon>
    </lineage>
</organism>
<dbReference type="FunFam" id="3.30.540.10:FF:000012">
    <property type="entry name" value="Blast:Putative inositol monophosphatase 3"/>
    <property type="match status" value="1"/>
</dbReference>
<evidence type="ECO:0000256" key="9">
    <source>
        <dbReference type="ARBA" id="ARBA00022801"/>
    </source>
</evidence>
<name>A0AAN9TIP0_9HEMI</name>
<dbReference type="EC" id="3.1.3.25" evidence="6"/>
<dbReference type="Pfam" id="PF00459">
    <property type="entry name" value="Inositol_P"/>
    <property type="match status" value="1"/>
</dbReference>
<evidence type="ECO:0000256" key="11">
    <source>
        <dbReference type="ARBA" id="ARBA00022989"/>
    </source>
</evidence>
<feature type="binding site" evidence="15">
    <location>
        <position position="157"/>
    </location>
    <ligand>
        <name>Mg(2+)</name>
        <dbReference type="ChEBI" id="CHEBI:18420"/>
        <label>1</label>
        <note>catalytic</note>
    </ligand>
</feature>
<evidence type="ECO:0000256" key="13">
    <source>
        <dbReference type="ARBA" id="ARBA00042119"/>
    </source>
</evidence>
<keyword evidence="11 16" id="KW-1133">Transmembrane helix</keyword>
<dbReference type="SUPFAM" id="SSF56655">
    <property type="entry name" value="Carbohydrate phosphatase"/>
    <property type="match status" value="1"/>
</dbReference>
<dbReference type="AlphaFoldDB" id="A0AAN9TIP0"/>
<comment type="subcellular location">
    <subcellularLocation>
        <location evidence="3">Membrane</location>
        <topology evidence="3">Single-pass membrane protein</topology>
    </subcellularLocation>
</comment>
<comment type="cofactor">
    <cofactor evidence="2 15">
        <name>Mg(2+)</name>
        <dbReference type="ChEBI" id="CHEBI:18420"/>
    </cofactor>
</comment>
<dbReference type="GO" id="GO:0005737">
    <property type="term" value="C:cytoplasm"/>
    <property type="evidence" value="ECO:0007669"/>
    <property type="project" value="UniProtKB-ARBA"/>
</dbReference>
<evidence type="ECO:0000256" key="8">
    <source>
        <dbReference type="ARBA" id="ARBA00022723"/>
    </source>
</evidence>
<dbReference type="GO" id="GO:0046872">
    <property type="term" value="F:metal ion binding"/>
    <property type="evidence" value="ECO:0007669"/>
    <property type="project" value="UniProtKB-KW"/>
</dbReference>
<evidence type="ECO:0000256" key="14">
    <source>
        <dbReference type="ARBA" id="ARBA00042949"/>
    </source>
</evidence>
<evidence type="ECO:0000256" key="16">
    <source>
        <dbReference type="SAM" id="Phobius"/>
    </source>
</evidence>
<comment type="pathway">
    <text evidence="4">Polyol metabolism; myo-inositol biosynthesis; myo-inositol from D-glucose 6-phosphate: step 2/2.</text>
</comment>
<evidence type="ECO:0000313" key="17">
    <source>
        <dbReference type="EMBL" id="KAK7590964.1"/>
    </source>
</evidence>
<comment type="catalytic activity">
    <reaction evidence="1">
        <text>a myo-inositol phosphate + H2O = myo-inositol + phosphate</text>
        <dbReference type="Rhea" id="RHEA:24056"/>
        <dbReference type="ChEBI" id="CHEBI:15377"/>
        <dbReference type="ChEBI" id="CHEBI:17268"/>
        <dbReference type="ChEBI" id="CHEBI:43474"/>
        <dbReference type="ChEBI" id="CHEBI:84139"/>
        <dbReference type="EC" id="3.1.3.25"/>
    </reaction>
</comment>
<dbReference type="GO" id="GO:0016020">
    <property type="term" value="C:membrane"/>
    <property type="evidence" value="ECO:0007669"/>
    <property type="project" value="UniProtKB-SubCell"/>
</dbReference>
<evidence type="ECO:0000256" key="7">
    <source>
        <dbReference type="ARBA" id="ARBA00022692"/>
    </source>
</evidence>
<dbReference type="InterPro" id="IPR050725">
    <property type="entry name" value="CysQ/Inositol_MonoPase"/>
</dbReference>
<dbReference type="GO" id="GO:0052834">
    <property type="term" value="F:inositol monophosphate phosphatase activity"/>
    <property type="evidence" value="ECO:0007669"/>
    <property type="project" value="UniProtKB-EC"/>
</dbReference>
<keyword evidence="8 15" id="KW-0479">Metal-binding</keyword>
<comment type="similarity">
    <text evidence="5">Belongs to the inositol monophosphatase superfamily.</text>
</comment>
<dbReference type="PANTHER" id="PTHR43028:SF4">
    <property type="entry name" value="INOSITOL MONOPHOSPHATASE 3"/>
    <property type="match status" value="1"/>
</dbReference>
<sequence>MNLGGTVKLNPVGFAVLCGLSFILILYCLAGRRTANTDVSLKELLVAAINIAEKGGQVVIKFHDKNVNEQSKGETKEGAVDVVTDADYGSHCIMYYTLQQTFPSLKIKSEEKHSFQECQLPKNFYENVPENSQDERISSLDDIIVPLEDVTVWIDPLDATKEFTEKLYQYVTTMVCVAVRGKPVIGVIHQPFENPPKTSWAWVDRGESSDLVVQQTNFADDQPVIVVSRSHAGDVSKVVQNSVPQAKVENAGGAGYKVLQLIKGKASAYVHTTAIKKWDICAGNAILNRFGGRLSTLDNQDINYSETETEIVDQGILATVRNHDLLYYKLKPLKT</sequence>
<evidence type="ECO:0000256" key="5">
    <source>
        <dbReference type="ARBA" id="ARBA00009759"/>
    </source>
</evidence>
<evidence type="ECO:0000256" key="12">
    <source>
        <dbReference type="ARBA" id="ARBA00023136"/>
    </source>
</evidence>
<dbReference type="GO" id="GO:0012505">
    <property type="term" value="C:endomembrane system"/>
    <property type="evidence" value="ECO:0007669"/>
    <property type="project" value="TreeGrafter"/>
</dbReference>
<dbReference type="EMBL" id="JBBCAQ010000022">
    <property type="protein sequence ID" value="KAK7590964.1"/>
    <property type="molecule type" value="Genomic_DNA"/>
</dbReference>
<evidence type="ECO:0000256" key="1">
    <source>
        <dbReference type="ARBA" id="ARBA00001033"/>
    </source>
</evidence>
<dbReference type="Gene3D" id="3.30.540.10">
    <property type="entry name" value="Fructose-1,6-Bisphosphatase, subunit A, domain 1"/>
    <property type="match status" value="1"/>
</dbReference>
<keyword evidence="12 16" id="KW-0472">Membrane</keyword>
<dbReference type="Proteomes" id="UP001367676">
    <property type="component" value="Unassembled WGS sequence"/>
</dbReference>
<dbReference type="PROSITE" id="PS00630">
    <property type="entry name" value="IMP_2"/>
    <property type="match status" value="1"/>
</dbReference>
<evidence type="ECO:0000256" key="4">
    <source>
        <dbReference type="ARBA" id="ARBA00005152"/>
    </source>
</evidence>
<keyword evidence="7 16" id="KW-0812">Transmembrane</keyword>
<evidence type="ECO:0000256" key="6">
    <source>
        <dbReference type="ARBA" id="ARBA00013106"/>
    </source>
</evidence>
<feature type="binding site" evidence="15">
    <location>
        <position position="155"/>
    </location>
    <ligand>
        <name>Mg(2+)</name>
        <dbReference type="ChEBI" id="CHEBI:18420"/>
        <label>1</label>
        <note>catalytic</note>
    </ligand>
</feature>
<reference evidence="17 18" key="1">
    <citation type="submission" date="2024-03" db="EMBL/GenBank/DDBJ databases">
        <title>Adaptation during the transition from Ophiocordyceps entomopathogen to insect associate is accompanied by gene loss and intensified selection.</title>
        <authorList>
            <person name="Ward C.M."/>
            <person name="Onetto C.A."/>
            <person name="Borneman A.R."/>
        </authorList>
    </citation>
    <scope>NUCLEOTIDE SEQUENCE [LARGE SCALE GENOMIC DNA]</scope>
    <source>
        <strain evidence="17">AWRI1</strain>
        <tissue evidence="17">Single Adult Female</tissue>
    </source>
</reference>
<evidence type="ECO:0000256" key="3">
    <source>
        <dbReference type="ARBA" id="ARBA00004167"/>
    </source>
</evidence>
<feature type="binding site" evidence="15">
    <location>
        <position position="279"/>
    </location>
    <ligand>
        <name>Mg(2+)</name>
        <dbReference type="ChEBI" id="CHEBI:18420"/>
        <label>1</label>
        <note>catalytic</note>
    </ligand>
</feature>
<evidence type="ECO:0000313" key="18">
    <source>
        <dbReference type="Proteomes" id="UP001367676"/>
    </source>
</evidence>
<dbReference type="InterPro" id="IPR000760">
    <property type="entry name" value="Inositol_monophosphatase-like"/>
</dbReference>
<proteinExistence type="inferred from homology"/>
<accession>A0AAN9TIP0</accession>
<keyword evidence="18" id="KW-1185">Reference proteome</keyword>
<dbReference type="Gene3D" id="3.40.190.80">
    <property type="match status" value="1"/>
</dbReference>
<dbReference type="GO" id="GO:0046854">
    <property type="term" value="P:phosphatidylinositol phosphate biosynthetic process"/>
    <property type="evidence" value="ECO:0007669"/>
    <property type="project" value="InterPro"/>
</dbReference>
<evidence type="ECO:0000256" key="2">
    <source>
        <dbReference type="ARBA" id="ARBA00001946"/>
    </source>
</evidence>
<evidence type="ECO:0000256" key="10">
    <source>
        <dbReference type="ARBA" id="ARBA00022842"/>
    </source>
</evidence>
<feature type="binding site" evidence="15">
    <location>
        <position position="110"/>
    </location>
    <ligand>
        <name>Mg(2+)</name>
        <dbReference type="ChEBI" id="CHEBI:18420"/>
        <label>1</label>
        <note>catalytic</note>
    </ligand>
</feature>
<protein>
    <recommendedName>
        <fullName evidence="6">inositol-phosphate phosphatase</fullName>
        <ecNumber evidence="6">3.1.3.25</ecNumber>
    </recommendedName>
    <alternativeName>
        <fullName evidence="14">Inositol-1(or 4)-monophosphatase 3</fullName>
    </alternativeName>
    <alternativeName>
        <fullName evidence="13">Myo-inositol monophosphatase A3</fullName>
    </alternativeName>
</protein>